<evidence type="ECO:0000256" key="1">
    <source>
        <dbReference type="SAM" id="SignalP"/>
    </source>
</evidence>
<feature type="signal peptide" evidence="1">
    <location>
        <begin position="1"/>
        <end position="25"/>
    </location>
</feature>
<evidence type="ECO:0000313" key="3">
    <source>
        <dbReference type="Proteomes" id="UP001501011"/>
    </source>
</evidence>
<protein>
    <recommendedName>
        <fullName evidence="4">Secreted protein</fullName>
    </recommendedName>
</protein>
<keyword evidence="3" id="KW-1185">Reference proteome</keyword>
<reference evidence="3" key="1">
    <citation type="journal article" date="2019" name="Int. J. Syst. Evol. Microbiol.">
        <title>The Global Catalogue of Microorganisms (GCM) 10K type strain sequencing project: providing services to taxonomists for standard genome sequencing and annotation.</title>
        <authorList>
            <consortium name="The Broad Institute Genomics Platform"/>
            <consortium name="The Broad Institute Genome Sequencing Center for Infectious Disease"/>
            <person name="Wu L."/>
            <person name="Ma J."/>
        </authorList>
    </citation>
    <scope>NUCLEOTIDE SEQUENCE [LARGE SCALE GENOMIC DNA]</scope>
    <source>
        <strain evidence="3">JCM 17728</strain>
    </source>
</reference>
<dbReference type="Proteomes" id="UP001501011">
    <property type="component" value="Unassembled WGS sequence"/>
</dbReference>
<dbReference type="PROSITE" id="PS51257">
    <property type="entry name" value="PROKAR_LIPOPROTEIN"/>
    <property type="match status" value="1"/>
</dbReference>
<dbReference type="EMBL" id="BAABFV010000001">
    <property type="protein sequence ID" value="GAA4357975.1"/>
    <property type="molecule type" value="Genomic_DNA"/>
</dbReference>
<feature type="chain" id="PRO_5046029054" description="Secreted protein" evidence="1">
    <location>
        <begin position="26"/>
        <end position="134"/>
    </location>
</feature>
<name>A0ABP8IFP4_9GAMM</name>
<gene>
    <name evidence="2" type="ORF">GCM10023151_07540</name>
</gene>
<keyword evidence="1" id="KW-0732">Signal</keyword>
<accession>A0ABP8IFP4</accession>
<evidence type="ECO:0008006" key="4">
    <source>
        <dbReference type="Google" id="ProtNLM"/>
    </source>
</evidence>
<evidence type="ECO:0000313" key="2">
    <source>
        <dbReference type="EMBL" id="GAA4357975.1"/>
    </source>
</evidence>
<sequence length="134" mass="14681">MFSKKSLLLAAMIATLGFVQSCSQANSESTSVTHEDLYSQIKQVASIEGCTTHSDCALLPIGHKPCGGPEAYMPYSKTNSDVDRLESLGQAYSEQRRQYNQDNQIMGTCVVTPKPKVSCIRNQCMASEQSTHIQ</sequence>
<comment type="caution">
    <text evidence="2">The sequence shown here is derived from an EMBL/GenBank/DDBJ whole genome shotgun (WGS) entry which is preliminary data.</text>
</comment>
<organism evidence="2 3">
    <name type="scientific">Kangiella marina</name>
    <dbReference type="NCBI Taxonomy" id="1079178"/>
    <lineage>
        <taxon>Bacteria</taxon>
        <taxon>Pseudomonadati</taxon>
        <taxon>Pseudomonadota</taxon>
        <taxon>Gammaproteobacteria</taxon>
        <taxon>Kangiellales</taxon>
        <taxon>Kangiellaceae</taxon>
        <taxon>Kangiella</taxon>
    </lineage>
</organism>
<dbReference type="RefSeq" id="WP_345291865.1">
    <property type="nucleotide sequence ID" value="NZ_BAABFV010000001.1"/>
</dbReference>
<proteinExistence type="predicted"/>